<sequence>MTGIDSYISNTTYDVRGNLIGRTLGTGTKRVQLDTVFDIYINRLAENRVSTENQTTRARGCRS</sequence>
<dbReference type="EMBL" id="BOPG01000077">
    <property type="protein sequence ID" value="GIJ62311.1"/>
    <property type="molecule type" value="Genomic_DNA"/>
</dbReference>
<accession>A0A8J3ZE93</accession>
<evidence type="ECO:0000313" key="1">
    <source>
        <dbReference type="EMBL" id="GIJ62311.1"/>
    </source>
</evidence>
<proteinExistence type="predicted"/>
<evidence type="ECO:0000313" key="2">
    <source>
        <dbReference type="Proteomes" id="UP000612585"/>
    </source>
</evidence>
<reference evidence="1" key="1">
    <citation type="submission" date="2021-01" db="EMBL/GenBank/DDBJ databases">
        <title>Whole genome shotgun sequence of Virgisporangium aurantiacum NBRC 16421.</title>
        <authorList>
            <person name="Komaki H."/>
            <person name="Tamura T."/>
        </authorList>
    </citation>
    <scope>NUCLEOTIDE SEQUENCE</scope>
    <source>
        <strain evidence="1">NBRC 16421</strain>
    </source>
</reference>
<keyword evidence="2" id="KW-1185">Reference proteome</keyword>
<organism evidence="1 2">
    <name type="scientific">Virgisporangium aurantiacum</name>
    <dbReference type="NCBI Taxonomy" id="175570"/>
    <lineage>
        <taxon>Bacteria</taxon>
        <taxon>Bacillati</taxon>
        <taxon>Actinomycetota</taxon>
        <taxon>Actinomycetes</taxon>
        <taxon>Micromonosporales</taxon>
        <taxon>Micromonosporaceae</taxon>
        <taxon>Virgisporangium</taxon>
    </lineage>
</organism>
<dbReference type="AlphaFoldDB" id="A0A8J3ZE93"/>
<name>A0A8J3ZE93_9ACTN</name>
<protein>
    <submittedName>
        <fullName evidence="1">Uncharacterized protein</fullName>
    </submittedName>
</protein>
<dbReference type="RefSeq" id="WP_204007876.1">
    <property type="nucleotide sequence ID" value="NZ_BOPG01000077.1"/>
</dbReference>
<comment type="caution">
    <text evidence="1">The sequence shown here is derived from an EMBL/GenBank/DDBJ whole genome shotgun (WGS) entry which is preliminary data.</text>
</comment>
<dbReference type="Proteomes" id="UP000612585">
    <property type="component" value="Unassembled WGS sequence"/>
</dbReference>
<gene>
    <name evidence="1" type="ORF">Vau01_098270</name>
</gene>